<proteinExistence type="predicted"/>
<keyword evidence="2" id="KW-1185">Reference proteome</keyword>
<sequence length="39" mass="4752">MKRKFSKKTIENGYWLDVMVELLVYLPRLVMRLFKSGFN</sequence>
<evidence type="ECO:0000313" key="2">
    <source>
        <dbReference type="Proteomes" id="UP000683139"/>
    </source>
</evidence>
<reference evidence="1" key="1">
    <citation type="submission" date="2021-03" db="EMBL/GenBank/DDBJ databases">
        <title>Antimicrobial resistance genes in bacteria isolated from Japanese honey, and their potential for conferring macrolide and lincosamide resistance in the American foulbrood pathogen Paenibacillus larvae.</title>
        <authorList>
            <person name="Okamoto M."/>
            <person name="Kumagai M."/>
            <person name="Kanamori H."/>
            <person name="Takamatsu D."/>
        </authorList>
    </citation>
    <scope>NUCLEOTIDE SEQUENCE</scope>
    <source>
        <strain evidence="1">J40TS1</strain>
    </source>
</reference>
<gene>
    <name evidence="1" type="ORF">J40TS1_25970</name>
</gene>
<dbReference type="Proteomes" id="UP000683139">
    <property type="component" value="Unassembled WGS sequence"/>
</dbReference>
<protein>
    <submittedName>
        <fullName evidence="1">Uncharacterized protein</fullName>
    </submittedName>
</protein>
<organism evidence="1 2">
    <name type="scientific">Paenibacillus montaniterrae</name>
    <dbReference type="NCBI Taxonomy" id="429341"/>
    <lineage>
        <taxon>Bacteria</taxon>
        <taxon>Bacillati</taxon>
        <taxon>Bacillota</taxon>
        <taxon>Bacilli</taxon>
        <taxon>Bacillales</taxon>
        <taxon>Paenibacillaceae</taxon>
        <taxon>Paenibacillus</taxon>
    </lineage>
</organism>
<comment type="caution">
    <text evidence="1">The sequence shown here is derived from an EMBL/GenBank/DDBJ whole genome shotgun (WGS) entry which is preliminary data.</text>
</comment>
<accession>A0A920CY31</accession>
<name>A0A920CY31_9BACL</name>
<dbReference type="EMBL" id="BOSE01000004">
    <property type="protein sequence ID" value="GIP16955.1"/>
    <property type="molecule type" value="Genomic_DNA"/>
</dbReference>
<evidence type="ECO:0000313" key="1">
    <source>
        <dbReference type="EMBL" id="GIP16955.1"/>
    </source>
</evidence>
<dbReference type="AlphaFoldDB" id="A0A920CY31"/>